<keyword evidence="6" id="KW-0732">Signal</keyword>
<keyword evidence="8" id="KW-0472">Membrane</keyword>
<dbReference type="GO" id="GO:0032934">
    <property type="term" value="F:sterol binding"/>
    <property type="evidence" value="ECO:0007669"/>
    <property type="project" value="InterPro"/>
</dbReference>
<dbReference type="Proteomes" id="UP000191024">
    <property type="component" value="Chromosome H"/>
</dbReference>
<dbReference type="AlphaFoldDB" id="A0A1G4KK27"/>
<reference evidence="11" key="1">
    <citation type="submission" date="2016-03" db="EMBL/GenBank/DDBJ databases">
        <authorList>
            <person name="Devillers H."/>
        </authorList>
    </citation>
    <scope>NUCLEOTIDE SEQUENCE [LARGE SCALE GENOMIC DNA]</scope>
</reference>
<dbReference type="Pfam" id="PF02221">
    <property type="entry name" value="E1_DerP2_DerF2"/>
    <property type="match status" value="1"/>
</dbReference>
<dbReference type="CDD" id="cd00917">
    <property type="entry name" value="PG-PI_TP"/>
    <property type="match status" value="1"/>
</dbReference>
<sequence>MAQTLCIYRNIANRIKLNLNQLFKMAILNPRSLVFLAFWLAAATALPAFQGLFRFPGISSDNKPIAGDSPLQQCDASESQLLDIRLINLLPNPPVRGENLTISAAGKLSKEVNEGAYVDVEVRLGYIKLLSQTYDICEELENNDVNGLSCPLSPGEYMLEKSVEIPGEVPPGKYSIVARAFTVDDEEISCLTGEVLFPAY</sequence>
<organism evidence="10 11">
    <name type="scientific">Lachancea mirantina</name>
    <dbReference type="NCBI Taxonomy" id="1230905"/>
    <lineage>
        <taxon>Eukaryota</taxon>
        <taxon>Fungi</taxon>
        <taxon>Dikarya</taxon>
        <taxon>Ascomycota</taxon>
        <taxon>Saccharomycotina</taxon>
        <taxon>Saccharomycetes</taxon>
        <taxon>Saccharomycetales</taxon>
        <taxon>Saccharomycetaceae</taxon>
        <taxon>Lachancea</taxon>
    </lineage>
</organism>
<dbReference type="PANTHER" id="PTHR11306">
    <property type="entry name" value="NIEMANN PICK TYPE C2 PROTEIN NPC2-RELATED"/>
    <property type="match status" value="1"/>
</dbReference>
<dbReference type="InterPro" id="IPR036846">
    <property type="entry name" value="GM2-AP_sf"/>
</dbReference>
<dbReference type="PANTHER" id="PTHR11306:SF0">
    <property type="entry name" value="PHOSPHATIDYLGLYCEROL_PHOSPHATIDYLINOSITOL TRANSFER PROTEIN"/>
    <property type="match status" value="1"/>
</dbReference>
<dbReference type="InterPro" id="IPR033917">
    <property type="entry name" value="ML_PG-PI_TP"/>
</dbReference>
<evidence type="ECO:0000256" key="5">
    <source>
        <dbReference type="ARBA" id="ARBA00022448"/>
    </source>
</evidence>
<comment type="function">
    <text evidence="1">Catalyzes the intermembrane transfer of phosphatidylglycerol and phosphatidylinositol.</text>
</comment>
<dbReference type="InterPro" id="IPR003172">
    <property type="entry name" value="ML_dom"/>
</dbReference>
<evidence type="ECO:0000313" key="11">
    <source>
        <dbReference type="Proteomes" id="UP000191024"/>
    </source>
</evidence>
<feature type="transmembrane region" description="Helical" evidence="8">
    <location>
        <begin position="33"/>
        <end position="53"/>
    </location>
</feature>
<dbReference type="SMART" id="SM00737">
    <property type="entry name" value="ML"/>
    <property type="match status" value="1"/>
</dbReference>
<keyword evidence="5" id="KW-0813">Transport</keyword>
<dbReference type="SUPFAM" id="SSF81296">
    <property type="entry name" value="E set domains"/>
    <property type="match status" value="1"/>
</dbReference>
<feature type="domain" description="MD-2-related lipid-recognition" evidence="9">
    <location>
        <begin position="71"/>
        <end position="195"/>
    </location>
</feature>
<evidence type="ECO:0000256" key="6">
    <source>
        <dbReference type="ARBA" id="ARBA00022729"/>
    </source>
</evidence>
<dbReference type="EMBL" id="LT598468">
    <property type="protein sequence ID" value="SCV04837.1"/>
    <property type="molecule type" value="Genomic_DNA"/>
</dbReference>
<accession>A0A1G4KK27</accession>
<evidence type="ECO:0000256" key="2">
    <source>
        <dbReference type="ARBA" id="ARBA00006370"/>
    </source>
</evidence>
<keyword evidence="8" id="KW-1133">Transmembrane helix</keyword>
<dbReference type="InterPro" id="IPR014756">
    <property type="entry name" value="Ig_E-set"/>
</dbReference>
<name>A0A1G4KK27_9SACH</name>
<proteinExistence type="inferred from homology"/>
<dbReference type="InterPro" id="IPR039670">
    <property type="entry name" value="NPC2-like"/>
</dbReference>
<dbReference type="STRING" id="1230905.A0A1G4KK27"/>
<evidence type="ECO:0000256" key="4">
    <source>
        <dbReference type="ARBA" id="ARBA00016056"/>
    </source>
</evidence>
<evidence type="ECO:0000256" key="7">
    <source>
        <dbReference type="ARBA" id="ARBA00023055"/>
    </source>
</evidence>
<evidence type="ECO:0000256" key="8">
    <source>
        <dbReference type="SAM" id="Phobius"/>
    </source>
</evidence>
<evidence type="ECO:0000313" key="10">
    <source>
        <dbReference type="EMBL" id="SCV04837.1"/>
    </source>
</evidence>
<comment type="subunit">
    <text evidence="3">Monomer.</text>
</comment>
<dbReference type="GO" id="GO:0032366">
    <property type="term" value="P:intracellular sterol transport"/>
    <property type="evidence" value="ECO:0007669"/>
    <property type="project" value="InterPro"/>
</dbReference>
<dbReference type="Gene3D" id="2.70.220.10">
    <property type="entry name" value="Ganglioside GM2 activator"/>
    <property type="match status" value="1"/>
</dbReference>
<keyword evidence="7" id="KW-0445">Lipid transport</keyword>
<evidence type="ECO:0000256" key="1">
    <source>
        <dbReference type="ARBA" id="ARBA00002053"/>
    </source>
</evidence>
<evidence type="ECO:0000259" key="9">
    <source>
        <dbReference type="SMART" id="SM00737"/>
    </source>
</evidence>
<comment type="similarity">
    <text evidence="2">Belongs to the NPC2 family.</text>
</comment>
<evidence type="ECO:0000256" key="3">
    <source>
        <dbReference type="ARBA" id="ARBA00011245"/>
    </source>
</evidence>
<protein>
    <recommendedName>
        <fullName evidence="4">Phosphatidylglycerol/phosphatidylinositol transfer protein</fullName>
    </recommendedName>
</protein>
<gene>
    <name evidence="10" type="ORF">LAMI_0H19768G</name>
</gene>
<keyword evidence="8" id="KW-0812">Transmembrane</keyword>
<dbReference type="OrthoDB" id="6409159at2759"/>
<keyword evidence="11" id="KW-1185">Reference proteome</keyword>